<dbReference type="Pfam" id="PF01381">
    <property type="entry name" value="HTH_3"/>
    <property type="match status" value="1"/>
</dbReference>
<gene>
    <name evidence="5" type="ORF">G6L72_02250</name>
</gene>
<dbReference type="CDD" id="cd00093">
    <property type="entry name" value="HTH_XRE"/>
    <property type="match status" value="1"/>
</dbReference>
<evidence type="ECO:0000256" key="2">
    <source>
        <dbReference type="ARBA" id="ARBA00023125"/>
    </source>
</evidence>
<dbReference type="PANTHER" id="PTHR40661">
    <property type="match status" value="1"/>
</dbReference>
<evidence type="ECO:0000256" key="1">
    <source>
        <dbReference type="ARBA" id="ARBA00023015"/>
    </source>
</evidence>
<dbReference type="Gene3D" id="1.10.260.40">
    <property type="entry name" value="lambda repressor-like DNA-binding domains"/>
    <property type="match status" value="1"/>
</dbReference>
<dbReference type="SUPFAM" id="SSF51306">
    <property type="entry name" value="LexA/Signal peptidase"/>
    <property type="match status" value="1"/>
</dbReference>
<keyword evidence="2" id="KW-0238">DNA-binding</keyword>
<dbReference type="PROSITE" id="PS50943">
    <property type="entry name" value="HTH_CROC1"/>
    <property type="match status" value="1"/>
</dbReference>
<organism evidence="5 6">
    <name type="scientific">Agrobacterium rubi</name>
    <dbReference type="NCBI Taxonomy" id="28099"/>
    <lineage>
        <taxon>Bacteria</taxon>
        <taxon>Pseudomonadati</taxon>
        <taxon>Pseudomonadota</taxon>
        <taxon>Alphaproteobacteria</taxon>
        <taxon>Hyphomicrobiales</taxon>
        <taxon>Rhizobiaceae</taxon>
        <taxon>Rhizobium/Agrobacterium group</taxon>
        <taxon>Agrobacterium</taxon>
    </lineage>
</organism>
<dbReference type="InterPro" id="IPR015927">
    <property type="entry name" value="Peptidase_S24_S26A/B/C"/>
</dbReference>
<dbReference type="RefSeq" id="WP_174003002.1">
    <property type="nucleotide sequence ID" value="NZ_JAAMCP010000001.1"/>
</dbReference>
<accession>A0ABX2J2N6</accession>
<protein>
    <submittedName>
        <fullName evidence="5">Helix-turn-helix transcriptional regulator</fullName>
    </submittedName>
</protein>
<proteinExistence type="predicted"/>
<comment type="caution">
    <text evidence="5">The sequence shown here is derived from an EMBL/GenBank/DDBJ whole genome shotgun (WGS) entry which is preliminary data.</text>
</comment>
<feature type="domain" description="HTH cro/C1-type" evidence="4">
    <location>
        <begin position="10"/>
        <end position="64"/>
    </location>
</feature>
<evidence type="ECO:0000256" key="3">
    <source>
        <dbReference type="ARBA" id="ARBA00023163"/>
    </source>
</evidence>
<dbReference type="SMART" id="SM00530">
    <property type="entry name" value="HTH_XRE"/>
    <property type="match status" value="1"/>
</dbReference>
<dbReference type="InterPro" id="IPR036286">
    <property type="entry name" value="LexA/Signal_pep-like_sf"/>
</dbReference>
<dbReference type="Gene3D" id="2.10.109.10">
    <property type="entry name" value="Umud Fragment, subunit A"/>
    <property type="match status" value="1"/>
</dbReference>
<evidence type="ECO:0000259" key="4">
    <source>
        <dbReference type="PROSITE" id="PS50943"/>
    </source>
</evidence>
<dbReference type="InterPro" id="IPR039418">
    <property type="entry name" value="LexA-like"/>
</dbReference>
<dbReference type="InterPro" id="IPR001387">
    <property type="entry name" value="Cro/C1-type_HTH"/>
</dbReference>
<evidence type="ECO:0000313" key="5">
    <source>
        <dbReference type="EMBL" id="NTF35536.1"/>
    </source>
</evidence>
<keyword evidence="1" id="KW-0805">Transcription regulation</keyword>
<keyword evidence="6" id="KW-1185">Reference proteome</keyword>
<dbReference type="EMBL" id="JAAMCP010000001">
    <property type="protein sequence ID" value="NTF35536.1"/>
    <property type="molecule type" value="Genomic_DNA"/>
</dbReference>
<name>A0ABX2J2N6_9HYPH</name>
<dbReference type="SUPFAM" id="SSF47413">
    <property type="entry name" value="lambda repressor-like DNA-binding domains"/>
    <property type="match status" value="1"/>
</dbReference>
<dbReference type="InterPro" id="IPR010982">
    <property type="entry name" value="Lambda_DNA-bd_dom_sf"/>
</dbReference>
<dbReference type="CDD" id="cd06529">
    <property type="entry name" value="S24_LexA-like"/>
    <property type="match status" value="1"/>
</dbReference>
<dbReference type="Pfam" id="PF00717">
    <property type="entry name" value="Peptidase_S24"/>
    <property type="match status" value="1"/>
</dbReference>
<dbReference type="PANTHER" id="PTHR40661:SF3">
    <property type="entry name" value="FELS-1 PROPHAGE TRANSCRIPTIONAL REGULATOR"/>
    <property type="match status" value="1"/>
</dbReference>
<reference evidence="5 6" key="1">
    <citation type="journal article" date="2020" name="Science">
        <title>Unexpected conservation and global transmission of agrobacterial virulence plasmids.</title>
        <authorList>
            <person name="Weisberg A.J."/>
            <person name="Davis E.W. 2nd"/>
            <person name="Tabima J."/>
            <person name="Belcher M.S."/>
            <person name="Miller M."/>
            <person name="Kuo C.H."/>
            <person name="Loper J.E."/>
            <person name="Grunwald N.J."/>
            <person name="Putnam M.L."/>
            <person name="Chang J.H."/>
        </authorList>
    </citation>
    <scope>NUCLEOTIDE SEQUENCE [LARGE SCALE GENOMIC DNA]</scope>
    <source>
        <strain evidence="5 6">A19/93</strain>
    </source>
</reference>
<dbReference type="Proteomes" id="UP000822331">
    <property type="component" value="Unassembled WGS sequence"/>
</dbReference>
<keyword evidence="3" id="KW-0804">Transcription</keyword>
<sequence length="226" mass="24476">MSENNAHTRLEQARKAAGYQTAREAAEALGVAYPSYAAHENGQRGLARVAERYAKFFKVSLDWLLTGKGSGPGQTPAQVEVPRPNATVGEKLKGPGIKIPVYGQAVGGVNGEFLMNGNILFEVMAPPTLSDVSGAYGISISGESMYPRYEDGEVAFIDPRRRVRKGDYVVVQIQLEENGPLLAYVKKFVKHNAEEIVLEQFNPPMLLKFPGDSVVSVHFIALAGVA</sequence>
<evidence type="ECO:0000313" key="6">
    <source>
        <dbReference type="Proteomes" id="UP000822331"/>
    </source>
</evidence>